<accession>A0A3M0JZN2</accession>
<organism evidence="1 2">
    <name type="scientific">Hirundo rustica rustica</name>
    <dbReference type="NCBI Taxonomy" id="333673"/>
    <lineage>
        <taxon>Eukaryota</taxon>
        <taxon>Metazoa</taxon>
        <taxon>Chordata</taxon>
        <taxon>Craniata</taxon>
        <taxon>Vertebrata</taxon>
        <taxon>Euteleostomi</taxon>
        <taxon>Archelosauria</taxon>
        <taxon>Archosauria</taxon>
        <taxon>Dinosauria</taxon>
        <taxon>Saurischia</taxon>
        <taxon>Theropoda</taxon>
        <taxon>Coelurosauria</taxon>
        <taxon>Aves</taxon>
        <taxon>Neognathae</taxon>
        <taxon>Neoaves</taxon>
        <taxon>Telluraves</taxon>
        <taxon>Australaves</taxon>
        <taxon>Passeriformes</taxon>
        <taxon>Sylvioidea</taxon>
        <taxon>Hirundinidae</taxon>
        <taxon>Hirundo</taxon>
    </lineage>
</organism>
<gene>
    <name evidence="1" type="ORF">DUI87_15873</name>
</gene>
<dbReference type="EMBL" id="QRBI01000120">
    <property type="protein sequence ID" value="RMC06439.1"/>
    <property type="molecule type" value="Genomic_DNA"/>
</dbReference>
<comment type="caution">
    <text evidence="1">The sequence shown here is derived from an EMBL/GenBank/DDBJ whole genome shotgun (WGS) entry which is preliminary data.</text>
</comment>
<evidence type="ECO:0000313" key="1">
    <source>
        <dbReference type="EMBL" id="RMC06439.1"/>
    </source>
</evidence>
<evidence type="ECO:0000313" key="2">
    <source>
        <dbReference type="Proteomes" id="UP000269221"/>
    </source>
</evidence>
<name>A0A3M0JZN2_HIRRU</name>
<keyword evidence="2" id="KW-1185">Reference proteome</keyword>
<proteinExistence type="predicted"/>
<sequence>MGDTLMPQINEKSLSGFCVDEYNLILYQSNRKARSGQVSLISLKTYKPTSLYEELYKSSDYSSAGPALWLLNSLFKKDLNKKKVWLGHYSKPMPQFPTKKIVRGEISRPYSATCQYPARLKAVWILEEVLLVWCSFWVNFLGFGPQRQYD</sequence>
<dbReference type="Proteomes" id="UP000269221">
    <property type="component" value="Unassembled WGS sequence"/>
</dbReference>
<reference evidence="1 2" key="1">
    <citation type="submission" date="2018-07" db="EMBL/GenBank/DDBJ databases">
        <title>A high quality draft genome assembly of the barn swallow (H. rustica rustica).</title>
        <authorList>
            <person name="Formenti G."/>
            <person name="Chiara M."/>
            <person name="Poveda L."/>
            <person name="Francoijs K.-J."/>
            <person name="Bonisoli-Alquati A."/>
            <person name="Canova L."/>
            <person name="Gianfranceschi L."/>
            <person name="Horner D.S."/>
            <person name="Saino N."/>
        </authorList>
    </citation>
    <scope>NUCLEOTIDE SEQUENCE [LARGE SCALE GENOMIC DNA]</scope>
    <source>
        <strain evidence="1">Chelidonia</strain>
        <tissue evidence="1">Blood</tissue>
    </source>
</reference>
<dbReference type="AlphaFoldDB" id="A0A3M0JZN2"/>
<protein>
    <submittedName>
        <fullName evidence="1">Uncharacterized protein</fullName>
    </submittedName>
</protein>